<accession>A0A9P8JBY9</accession>
<feature type="domain" description="C2H2-type" evidence="2">
    <location>
        <begin position="38"/>
        <end position="59"/>
    </location>
</feature>
<dbReference type="AlphaFoldDB" id="A0A9P8JBY9"/>
<feature type="compositionally biased region" description="Basic and acidic residues" evidence="1">
    <location>
        <begin position="167"/>
        <end position="180"/>
    </location>
</feature>
<reference evidence="3" key="1">
    <citation type="journal article" date="2021" name="J Fungi (Basel)">
        <title>Virulence traits and population genomics of the black yeast Aureobasidium melanogenum.</title>
        <authorList>
            <person name="Cernosa A."/>
            <person name="Sun X."/>
            <person name="Gostincar C."/>
            <person name="Fang C."/>
            <person name="Gunde-Cimerman N."/>
            <person name="Song Z."/>
        </authorList>
    </citation>
    <scope>NUCLEOTIDE SEQUENCE</scope>
    <source>
        <strain evidence="3">EXF-9911</strain>
    </source>
</reference>
<reference evidence="3" key="2">
    <citation type="submission" date="2021-08" db="EMBL/GenBank/DDBJ databases">
        <authorList>
            <person name="Gostincar C."/>
            <person name="Sun X."/>
            <person name="Song Z."/>
            <person name="Gunde-Cimerman N."/>
        </authorList>
    </citation>
    <scope>NUCLEOTIDE SEQUENCE</scope>
    <source>
        <strain evidence="3">EXF-9911</strain>
    </source>
</reference>
<organism evidence="3 4">
    <name type="scientific">Aureobasidium melanogenum</name>
    <name type="common">Aureobasidium pullulans var. melanogenum</name>
    <dbReference type="NCBI Taxonomy" id="46634"/>
    <lineage>
        <taxon>Eukaryota</taxon>
        <taxon>Fungi</taxon>
        <taxon>Dikarya</taxon>
        <taxon>Ascomycota</taxon>
        <taxon>Pezizomycotina</taxon>
        <taxon>Dothideomycetes</taxon>
        <taxon>Dothideomycetidae</taxon>
        <taxon>Dothideales</taxon>
        <taxon>Saccotheciaceae</taxon>
        <taxon>Aureobasidium</taxon>
    </lineage>
</organism>
<dbReference type="InterPro" id="IPR013087">
    <property type="entry name" value="Znf_C2H2_type"/>
</dbReference>
<evidence type="ECO:0000313" key="3">
    <source>
        <dbReference type="EMBL" id="KAG9695107.1"/>
    </source>
</evidence>
<comment type="caution">
    <text evidence="3">The sequence shown here is derived from an EMBL/GenBank/DDBJ whole genome shotgun (WGS) entry which is preliminary data.</text>
</comment>
<name>A0A9P8JBY9_AURME</name>
<gene>
    <name evidence="3" type="ORF">KCU76_g4719</name>
</gene>
<dbReference type="PROSITE" id="PS00028">
    <property type="entry name" value="ZINC_FINGER_C2H2_1"/>
    <property type="match status" value="1"/>
</dbReference>
<protein>
    <recommendedName>
        <fullName evidence="2">C2H2-type domain-containing protein</fullName>
    </recommendedName>
</protein>
<evidence type="ECO:0000313" key="4">
    <source>
        <dbReference type="Proteomes" id="UP000779574"/>
    </source>
</evidence>
<sequence>MTKCHWSGKNNNTNTFPLPSIFTTSPMPSPAASATYSCFFCNFELANVNELASHLIVSHSSDLHSILCPKATDASLRDEIAEFLDQFAVTGASFVSLCYCFPGHPIHFTNYLDWTETDGTETETDTISNEIADSGLGSPMSTGSPAAGLAAEKSDLFALPGGSAPSLDEKSTSADDKSDSDSDSDSASNITPKIAEFLVSVGLTPTRSTSGKRVYLRPVMP</sequence>
<proteinExistence type="predicted"/>
<evidence type="ECO:0000259" key="2">
    <source>
        <dbReference type="PROSITE" id="PS00028"/>
    </source>
</evidence>
<feature type="region of interest" description="Disordered" evidence="1">
    <location>
        <begin position="160"/>
        <end position="189"/>
    </location>
</feature>
<evidence type="ECO:0000256" key="1">
    <source>
        <dbReference type="SAM" id="MobiDB-lite"/>
    </source>
</evidence>
<dbReference type="Proteomes" id="UP000779574">
    <property type="component" value="Unassembled WGS sequence"/>
</dbReference>
<dbReference type="OrthoDB" id="3917307at2759"/>
<dbReference type="EMBL" id="JAHFXF010000140">
    <property type="protein sequence ID" value="KAG9695107.1"/>
    <property type="molecule type" value="Genomic_DNA"/>
</dbReference>
<feature type="non-terminal residue" evidence="3">
    <location>
        <position position="221"/>
    </location>
</feature>